<comment type="caution">
    <text evidence="1">The sequence shown here is derived from an EMBL/GenBank/DDBJ whole genome shotgun (WGS) entry which is preliminary data.</text>
</comment>
<organism evidence="1 2">
    <name type="scientific">Eumeta variegata</name>
    <name type="common">Bagworm moth</name>
    <name type="synonym">Eumeta japonica</name>
    <dbReference type="NCBI Taxonomy" id="151549"/>
    <lineage>
        <taxon>Eukaryota</taxon>
        <taxon>Metazoa</taxon>
        <taxon>Ecdysozoa</taxon>
        <taxon>Arthropoda</taxon>
        <taxon>Hexapoda</taxon>
        <taxon>Insecta</taxon>
        <taxon>Pterygota</taxon>
        <taxon>Neoptera</taxon>
        <taxon>Endopterygota</taxon>
        <taxon>Lepidoptera</taxon>
        <taxon>Glossata</taxon>
        <taxon>Ditrysia</taxon>
        <taxon>Tineoidea</taxon>
        <taxon>Psychidae</taxon>
        <taxon>Oiketicinae</taxon>
        <taxon>Eumeta</taxon>
    </lineage>
</organism>
<keyword evidence="2" id="KW-1185">Reference proteome</keyword>
<sequence>MTDLPARSERARRIITNSQWLTYLEHKRQLKNVGAGGKCGQASYRLVSWRIRGTSLTRGRVKTENAGRCGINSLDSYSHEAASPGVRVCGWLVQSSTVEAENLENGTLLTRDGSHCT</sequence>
<gene>
    <name evidence="1" type="ORF">EVAR_45872_1</name>
</gene>
<dbReference type="AlphaFoldDB" id="A0A4C1WNF0"/>
<reference evidence="1 2" key="1">
    <citation type="journal article" date="2019" name="Commun. Biol.">
        <title>The bagworm genome reveals a unique fibroin gene that provides high tensile strength.</title>
        <authorList>
            <person name="Kono N."/>
            <person name="Nakamura H."/>
            <person name="Ohtoshi R."/>
            <person name="Tomita M."/>
            <person name="Numata K."/>
            <person name="Arakawa K."/>
        </authorList>
    </citation>
    <scope>NUCLEOTIDE SEQUENCE [LARGE SCALE GENOMIC DNA]</scope>
</reference>
<protein>
    <submittedName>
        <fullName evidence="1">Uncharacterized protein</fullName>
    </submittedName>
</protein>
<proteinExistence type="predicted"/>
<name>A0A4C1WNF0_EUMVA</name>
<dbReference type="EMBL" id="BGZK01000593">
    <property type="protein sequence ID" value="GBP52022.1"/>
    <property type="molecule type" value="Genomic_DNA"/>
</dbReference>
<evidence type="ECO:0000313" key="2">
    <source>
        <dbReference type="Proteomes" id="UP000299102"/>
    </source>
</evidence>
<accession>A0A4C1WNF0</accession>
<evidence type="ECO:0000313" key="1">
    <source>
        <dbReference type="EMBL" id="GBP52022.1"/>
    </source>
</evidence>
<dbReference type="Proteomes" id="UP000299102">
    <property type="component" value="Unassembled WGS sequence"/>
</dbReference>